<name>A0A5C5X4B8_9PLAN</name>
<dbReference type="EMBL" id="SIHI01000001">
    <property type="protein sequence ID" value="TWT57073.1"/>
    <property type="molecule type" value="Genomic_DNA"/>
</dbReference>
<organism evidence="2 3">
    <name type="scientific">Thalassoglobus neptunius</name>
    <dbReference type="NCBI Taxonomy" id="1938619"/>
    <lineage>
        <taxon>Bacteria</taxon>
        <taxon>Pseudomonadati</taxon>
        <taxon>Planctomycetota</taxon>
        <taxon>Planctomycetia</taxon>
        <taxon>Planctomycetales</taxon>
        <taxon>Planctomycetaceae</taxon>
        <taxon>Thalassoglobus</taxon>
    </lineage>
</organism>
<proteinExistence type="predicted"/>
<comment type="caution">
    <text evidence="2">The sequence shown here is derived from an EMBL/GenBank/DDBJ whole genome shotgun (WGS) entry which is preliminary data.</text>
</comment>
<sequence>MLCEITIFRFFRRIRSVEKIRNACRVLKTYVSAFENVKHREETTDSVSGSVPSNETVFNRK</sequence>
<feature type="compositionally biased region" description="Polar residues" evidence="1">
    <location>
        <begin position="45"/>
        <end position="61"/>
    </location>
</feature>
<dbReference type="AlphaFoldDB" id="A0A5C5X4B8"/>
<evidence type="ECO:0000313" key="3">
    <source>
        <dbReference type="Proteomes" id="UP000317243"/>
    </source>
</evidence>
<dbReference type="Proteomes" id="UP000317243">
    <property type="component" value="Unassembled WGS sequence"/>
</dbReference>
<evidence type="ECO:0000313" key="2">
    <source>
        <dbReference type="EMBL" id="TWT57073.1"/>
    </source>
</evidence>
<feature type="region of interest" description="Disordered" evidence="1">
    <location>
        <begin position="42"/>
        <end position="61"/>
    </location>
</feature>
<evidence type="ECO:0000256" key="1">
    <source>
        <dbReference type="SAM" id="MobiDB-lite"/>
    </source>
</evidence>
<gene>
    <name evidence="2" type="ORF">KOR42_04310</name>
</gene>
<accession>A0A5C5X4B8</accession>
<protein>
    <submittedName>
        <fullName evidence="2">Uncharacterized protein</fullName>
    </submittedName>
</protein>
<reference evidence="2 3" key="1">
    <citation type="submission" date="2019-02" db="EMBL/GenBank/DDBJ databases">
        <title>Deep-cultivation of Planctomycetes and their phenomic and genomic characterization uncovers novel biology.</title>
        <authorList>
            <person name="Wiegand S."/>
            <person name="Jogler M."/>
            <person name="Boedeker C."/>
            <person name="Pinto D."/>
            <person name="Vollmers J."/>
            <person name="Rivas-Marin E."/>
            <person name="Kohn T."/>
            <person name="Peeters S.H."/>
            <person name="Heuer A."/>
            <person name="Rast P."/>
            <person name="Oberbeckmann S."/>
            <person name="Bunk B."/>
            <person name="Jeske O."/>
            <person name="Meyerdierks A."/>
            <person name="Storesund J.E."/>
            <person name="Kallscheuer N."/>
            <person name="Luecker S."/>
            <person name="Lage O.M."/>
            <person name="Pohl T."/>
            <person name="Merkel B.J."/>
            <person name="Hornburger P."/>
            <person name="Mueller R.-W."/>
            <person name="Bruemmer F."/>
            <person name="Labrenz M."/>
            <person name="Spormann A.M."/>
            <person name="Op Den Camp H."/>
            <person name="Overmann J."/>
            <person name="Amann R."/>
            <person name="Jetten M.S.M."/>
            <person name="Mascher T."/>
            <person name="Medema M.H."/>
            <person name="Devos D.P."/>
            <person name="Kaster A.-K."/>
            <person name="Ovreas L."/>
            <person name="Rohde M."/>
            <person name="Galperin M.Y."/>
            <person name="Jogler C."/>
        </authorList>
    </citation>
    <scope>NUCLEOTIDE SEQUENCE [LARGE SCALE GENOMIC DNA]</scope>
    <source>
        <strain evidence="2 3">KOR42</strain>
    </source>
</reference>
<keyword evidence="3" id="KW-1185">Reference proteome</keyword>